<dbReference type="EMBL" id="JAMKBJ010000004">
    <property type="protein sequence ID" value="MCZ8536791.1"/>
    <property type="molecule type" value="Genomic_DNA"/>
</dbReference>
<dbReference type="GO" id="GO:0016987">
    <property type="term" value="F:sigma factor activity"/>
    <property type="evidence" value="ECO:0007669"/>
    <property type="project" value="UniProtKB-KW"/>
</dbReference>
<evidence type="ECO:0000256" key="2">
    <source>
        <dbReference type="ARBA" id="ARBA00023015"/>
    </source>
</evidence>
<accession>A0A9X3RCT8</accession>
<evidence type="ECO:0000259" key="5">
    <source>
        <dbReference type="Pfam" id="PF04542"/>
    </source>
</evidence>
<keyword evidence="8" id="KW-1185">Reference proteome</keyword>
<dbReference type="InterPro" id="IPR036388">
    <property type="entry name" value="WH-like_DNA-bd_sf"/>
</dbReference>
<dbReference type="GO" id="GO:0003677">
    <property type="term" value="F:DNA binding"/>
    <property type="evidence" value="ECO:0007669"/>
    <property type="project" value="InterPro"/>
</dbReference>
<evidence type="ECO:0000259" key="6">
    <source>
        <dbReference type="Pfam" id="PF08281"/>
    </source>
</evidence>
<keyword evidence="3" id="KW-0731">Sigma factor</keyword>
<protein>
    <submittedName>
        <fullName evidence="7">Sigma-70 family RNA polymerase sigma factor</fullName>
    </submittedName>
</protein>
<dbReference type="CDD" id="cd06171">
    <property type="entry name" value="Sigma70_r4"/>
    <property type="match status" value="1"/>
</dbReference>
<feature type="domain" description="RNA polymerase sigma factor 70 region 4 type 2" evidence="6">
    <location>
        <begin position="127"/>
        <end position="177"/>
    </location>
</feature>
<evidence type="ECO:0000313" key="8">
    <source>
        <dbReference type="Proteomes" id="UP001152173"/>
    </source>
</evidence>
<dbReference type="InterPro" id="IPR039425">
    <property type="entry name" value="RNA_pol_sigma-70-like"/>
</dbReference>
<dbReference type="InterPro" id="IPR014284">
    <property type="entry name" value="RNA_pol_sigma-70_dom"/>
</dbReference>
<dbReference type="InterPro" id="IPR007627">
    <property type="entry name" value="RNA_pol_sigma70_r2"/>
</dbReference>
<dbReference type="Gene3D" id="1.10.1740.10">
    <property type="match status" value="1"/>
</dbReference>
<keyword evidence="2" id="KW-0805">Transcription regulation</keyword>
<dbReference type="Pfam" id="PF08281">
    <property type="entry name" value="Sigma70_r4_2"/>
    <property type="match status" value="1"/>
</dbReference>
<dbReference type="GO" id="GO:0006352">
    <property type="term" value="P:DNA-templated transcription initiation"/>
    <property type="evidence" value="ECO:0007669"/>
    <property type="project" value="InterPro"/>
</dbReference>
<dbReference type="PANTHER" id="PTHR43133:SF62">
    <property type="entry name" value="RNA POLYMERASE SIGMA FACTOR SIGZ"/>
    <property type="match status" value="1"/>
</dbReference>
<dbReference type="AlphaFoldDB" id="A0A9X3RCT8"/>
<evidence type="ECO:0000256" key="1">
    <source>
        <dbReference type="ARBA" id="ARBA00010641"/>
    </source>
</evidence>
<name>A0A9X3RCT8_9BACL</name>
<dbReference type="RefSeq" id="WP_269925889.1">
    <property type="nucleotide sequence ID" value="NZ_JAMKBJ010000004.1"/>
</dbReference>
<dbReference type="InterPro" id="IPR013324">
    <property type="entry name" value="RNA_pol_sigma_r3/r4-like"/>
</dbReference>
<gene>
    <name evidence="7" type="ORF">M9R32_06320</name>
</gene>
<dbReference type="SUPFAM" id="SSF88946">
    <property type="entry name" value="Sigma2 domain of RNA polymerase sigma factors"/>
    <property type="match status" value="1"/>
</dbReference>
<dbReference type="SUPFAM" id="SSF88659">
    <property type="entry name" value="Sigma3 and sigma4 domains of RNA polymerase sigma factors"/>
    <property type="match status" value="1"/>
</dbReference>
<reference evidence="7" key="1">
    <citation type="submission" date="2022-05" db="EMBL/GenBank/DDBJ databases">
        <authorList>
            <person name="Colautti A."/>
            <person name="Iacumin L."/>
        </authorList>
    </citation>
    <scope>NUCLEOTIDE SEQUENCE</scope>
    <source>
        <strain evidence="7">SK 55</strain>
    </source>
</reference>
<dbReference type="InterPro" id="IPR013325">
    <property type="entry name" value="RNA_pol_sigma_r2"/>
</dbReference>
<dbReference type="Gene3D" id="1.10.10.10">
    <property type="entry name" value="Winged helix-like DNA-binding domain superfamily/Winged helix DNA-binding domain"/>
    <property type="match status" value="1"/>
</dbReference>
<organism evidence="7 8">
    <name type="scientific">Paenisporosarcina quisquiliarum</name>
    <dbReference type="NCBI Taxonomy" id="365346"/>
    <lineage>
        <taxon>Bacteria</taxon>
        <taxon>Bacillati</taxon>
        <taxon>Bacillota</taxon>
        <taxon>Bacilli</taxon>
        <taxon>Bacillales</taxon>
        <taxon>Caryophanaceae</taxon>
        <taxon>Paenisporosarcina</taxon>
    </lineage>
</organism>
<feature type="domain" description="RNA polymerase sigma-70 region 2" evidence="5">
    <location>
        <begin position="24"/>
        <end position="92"/>
    </location>
</feature>
<proteinExistence type="inferred from homology"/>
<sequence>MDNFTDAQLYDRLRSKDQSALEELYDRYERLVYSFAYRMTQNAQLAEDTVQEVFIKLWKDHAPYTEDKGKFSSWLLTMTRNTSLDALRKKGKQQEVGLLDKDAEQMKASIDELPEQMLEWKEKGTVLRKAIDRLKDDQRSIVELFYFHGLSQESISTKLGIPLGTVKSRIRLALQHLRKHLESERGMSPNGPSDV</sequence>
<dbReference type="Pfam" id="PF04542">
    <property type="entry name" value="Sigma70_r2"/>
    <property type="match status" value="1"/>
</dbReference>
<dbReference type="InterPro" id="IPR013249">
    <property type="entry name" value="RNA_pol_sigma70_r4_t2"/>
</dbReference>
<comment type="caution">
    <text evidence="7">The sequence shown here is derived from an EMBL/GenBank/DDBJ whole genome shotgun (WGS) entry which is preliminary data.</text>
</comment>
<comment type="similarity">
    <text evidence="1">Belongs to the sigma-70 factor family. ECF subfamily.</text>
</comment>
<evidence type="ECO:0000313" key="7">
    <source>
        <dbReference type="EMBL" id="MCZ8536791.1"/>
    </source>
</evidence>
<evidence type="ECO:0000256" key="4">
    <source>
        <dbReference type="ARBA" id="ARBA00023163"/>
    </source>
</evidence>
<dbReference type="NCBIfam" id="TIGR02937">
    <property type="entry name" value="sigma70-ECF"/>
    <property type="match status" value="1"/>
</dbReference>
<dbReference type="Proteomes" id="UP001152173">
    <property type="component" value="Unassembled WGS sequence"/>
</dbReference>
<keyword evidence="4" id="KW-0804">Transcription</keyword>
<dbReference type="PANTHER" id="PTHR43133">
    <property type="entry name" value="RNA POLYMERASE ECF-TYPE SIGMA FACTO"/>
    <property type="match status" value="1"/>
</dbReference>
<evidence type="ECO:0000256" key="3">
    <source>
        <dbReference type="ARBA" id="ARBA00023082"/>
    </source>
</evidence>